<organism evidence="2 3">
    <name type="scientific">Hyunsoonleella aestuarii</name>
    <dbReference type="NCBI Taxonomy" id="912802"/>
    <lineage>
        <taxon>Bacteria</taxon>
        <taxon>Pseudomonadati</taxon>
        <taxon>Bacteroidota</taxon>
        <taxon>Flavobacteriia</taxon>
        <taxon>Flavobacteriales</taxon>
        <taxon>Flavobacteriaceae</taxon>
    </lineage>
</organism>
<sequence>MTFAKGGYIINIKPIAMGIFVVPLLNEFMMLGNVGIKYPSPTPIAIVINIHNVRFLSRKLNFFLAIFITL</sequence>
<accession>A0ABP8EEI7</accession>
<evidence type="ECO:0000313" key="3">
    <source>
        <dbReference type="Proteomes" id="UP001500027"/>
    </source>
</evidence>
<dbReference type="Proteomes" id="UP001500027">
    <property type="component" value="Unassembled WGS sequence"/>
</dbReference>
<keyword evidence="3" id="KW-1185">Reference proteome</keyword>
<name>A0ABP8EEI7_9FLAO</name>
<keyword evidence="1" id="KW-0472">Membrane</keyword>
<proteinExistence type="predicted"/>
<protein>
    <submittedName>
        <fullName evidence="2">Uncharacterized protein</fullName>
    </submittedName>
</protein>
<keyword evidence="1" id="KW-1133">Transmembrane helix</keyword>
<evidence type="ECO:0000256" key="1">
    <source>
        <dbReference type="SAM" id="Phobius"/>
    </source>
</evidence>
<evidence type="ECO:0000313" key="2">
    <source>
        <dbReference type="EMBL" id="GAA4270646.1"/>
    </source>
</evidence>
<gene>
    <name evidence="2" type="ORF">GCM10022257_27470</name>
</gene>
<comment type="caution">
    <text evidence="2">The sequence shown here is derived from an EMBL/GenBank/DDBJ whole genome shotgun (WGS) entry which is preliminary data.</text>
</comment>
<dbReference type="EMBL" id="BAABAV010000003">
    <property type="protein sequence ID" value="GAA4270646.1"/>
    <property type="molecule type" value="Genomic_DNA"/>
</dbReference>
<feature type="transmembrane region" description="Helical" evidence="1">
    <location>
        <begin position="6"/>
        <end position="25"/>
    </location>
</feature>
<keyword evidence="1" id="KW-0812">Transmembrane</keyword>
<reference evidence="3" key="1">
    <citation type="journal article" date="2019" name="Int. J. Syst. Evol. Microbiol.">
        <title>The Global Catalogue of Microorganisms (GCM) 10K type strain sequencing project: providing services to taxonomists for standard genome sequencing and annotation.</title>
        <authorList>
            <consortium name="The Broad Institute Genomics Platform"/>
            <consortium name="The Broad Institute Genome Sequencing Center for Infectious Disease"/>
            <person name="Wu L."/>
            <person name="Ma J."/>
        </authorList>
    </citation>
    <scope>NUCLEOTIDE SEQUENCE [LARGE SCALE GENOMIC DNA]</scope>
    <source>
        <strain evidence="3">JCM 17452</strain>
    </source>
</reference>